<dbReference type="RefSeq" id="WP_211556045.1">
    <property type="nucleotide sequence ID" value="NZ_JAGVRK010000001.1"/>
</dbReference>
<dbReference type="InterPro" id="IPR001034">
    <property type="entry name" value="DeoR_HTH"/>
</dbReference>
<sequence length="306" mass="36259">MQKIERLISIVMILLQKEIVSASELTRFFNVTKRTIQRDMESLSYANIPIYAKHGREGGYALMQEYKFDKRLLSHKDIENIMIALDGFEQLTTNENIQLTIQKIRGMSLAELSPKLHLTFNDWLGRSELNKEMSFVIQAIENHWLIEFDYVDQKGNITHRIVEPYKLQLNEMHWYLIGFSLEREGYRTFKLTRITDLEKKGSFIPRSEQEITYEKEKEKRTTVKPAMTNVQLKIDISVRDQFIERYGRQSVVKITKRTYMANIELPENQFAYQFLSGFGKKVKIIEPKGYIDQYLKFLKEAINLYK</sequence>
<dbReference type="PANTHER" id="PTHR34580">
    <property type="match status" value="1"/>
</dbReference>
<dbReference type="InterPro" id="IPR036388">
    <property type="entry name" value="WH-like_DNA-bd_sf"/>
</dbReference>
<dbReference type="Gene3D" id="1.10.10.10">
    <property type="entry name" value="Winged helix-like DNA-binding domain superfamily/Winged helix DNA-binding domain"/>
    <property type="match status" value="1"/>
</dbReference>
<evidence type="ECO:0000313" key="5">
    <source>
        <dbReference type="Proteomes" id="UP000682403"/>
    </source>
</evidence>
<evidence type="ECO:0000313" key="4">
    <source>
        <dbReference type="EMBL" id="MBS2967532.1"/>
    </source>
</evidence>
<keyword evidence="1" id="KW-0805">Transcription regulation</keyword>
<dbReference type="EMBL" id="JAGVRK010000001">
    <property type="protein sequence ID" value="MBS2967532.1"/>
    <property type="molecule type" value="Genomic_DNA"/>
</dbReference>
<dbReference type="SUPFAM" id="SSF46785">
    <property type="entry name" value="Winged helix' DNA-binding domain"/>
    <property type="match status" value="1"/>
</dbReference>
<organism evidence="4 5">
    <name type="scientific">Metabacillus flavus</name>
    <dbReference type="NCBI Taxonomy" id="2823519"/>
    <lineage>
        <taxon>Bacteria</taxon>
        <taxon>Bacillati</taxon>
        <taxon>Bacillota</taxon>
        <taxon>Bacilli</taxon>
        <taxon>Bacillales</taxon>
        <taxon>Bacillaceae</taxon>
        <taxon>Metabacillus</taxon>
    </lineage>
</organism>
<evidence type="ECO:0000259" key="3">
    <source>
        <dbReference type="PROSITE" id="PS51000"/>
    </source>
</evidence>
<name>A0ABS5L9Y2_9BACI</name>
<dbReference type="InterPro" id="IPR013196">
    <property type="entry name" value="HTH_11"/>
</dbReference>
<protein>
    <submittedName>
        <fullName evidence="4">YafY family transcriptional regulator</fullName>
    </submittedName>
</protein>
<dbReference type="Pfam" id="PF08279">
    <property type="entry name" value="HTH_11"/>
    <property type="match status" value="1"/>
</dbReference>
<gene>
    <name evidence="4" type="ORF">J9317_01920</name>
</gene>
<dbReference type="Pfam" id="PF13280">
    <property type="entry name" value="WYL"/>
    <property type="match status" value="1"/>
</dbReference>
<keyword evidence="2" id="KW-0804">Transcription</keyword>
<dbReference type="PROSITE" id="PS51000">
    <property type="entry name" value="HTH_DEOR_2"/>
    <property type="match status" value="1"/>
</dbReference>
<evidence type="ECO:0000256" key="1">
    <source>
        <dbReference type="ARBA" id="ARBA00023015"/>
    </source>
</evidence>
<keyword evidence="5" id="KW-1185">Reference proteome</keyword>
<accession>A0ABS5L9Y2</accession>
<dbReference type="Proteomes" id="UP000682403">
    <property type="component" value="Unassembled WGS sequence"/>
</dbReference>
<dbReference type="PANTHER" id="PTHR34580:SF1">
    <property type="entry name" value="PROTEIN PAFC"/>
    <property type="match status" value="1"/>
</dbReference>
<evidence type="ECO:0000256" key="2">
    <source>
        <dbReference type="ARBA" id="ARBA00023163"/>
    </source>
</evidence>
<dbReference type="InterPro" id="IPR036390">
    <property type="entry name" value="WH_DNA-bd_sf"/>
</dbReference>
<dbReference type="PROSITE" id="PS52050">
    <property type="entry name" value="WYL"/>
    <property type="match status" value="1"/>
</dbReference>
<dbReference type="InterPro" id="IPR051534">
    <property type="entry name" value="CBASS_pafABC_assoc_protein"/>
</dbReference>
<proteinExistence type="predicted"/>
<dbReference type="InterPro" id="IPR026881">
    <property type="entry name" value="WYL_dom"/>
</dbReference>
<reference evidence="4 5" key="1">
    <citation type="submission" date="2021-04" db="EMBL/GenBank/DDBJ databases">
        <title>Metabacillus sp. strain KIGAM252 whole genome sequence.</title>
        <authorList>
            <person name="Seo M.-J."/>
            <person name="Cho E.-S."/>
            <person name="Hwang C.Y."/>
            <person name="Yoon D.J."/>
        </authorList>
    </citation>
    <scope>NUCLEOTIDE SEQUENCE [LARGE SCALE GENOMIC DNA]</scope>
    <source>
        <strain evidence="4 5">KIGAM252</strain>
    </source>
</reference>
<dbReference type="InterPro" id="IPR028349">
    <property type="entry name" value="PafC-like"/>
</dbReference>
<dbReference type="PIRSF" id="PIRSF016838">
    <property type="entry name" value="PafC"/>
    <property type="match status" value="1"/>
</dbReference>
<comment type="caution">
    <text evidence="4">The sequence shown here is derived from an EMBL/GenBank/DDBJ whole genome shotgun (WGS) entry which is preliminary data.</text>
</comment>
<feature type="domain" description="HTH deoR-type" evidence="3">
    <location>
        <begin position="3"/>
        <end position="63"/>
    </location>
</feature>